<name>A0A852TEL5_9BACI</name>
<dbReference type="InterPro" id="IPR010982">
    <property type="entry name" value="Lambda_DNA-bd_dom_sf"/>
</dbReference>
<dbReference type="InterPro" id="IPR001387">
    <property type="entry name" value="Cro/C1-type_HTH"/>
</dbReference>
<evidence type="ECO:0000259" key="1">
    <source>
        <dbReference type="PROSITE" id="PS50943"/>
    </source>
</evidence>
<dbReference type="Proteomes" id="UP000548423">
    <property type="component" value="Unassembled WGS sequence"/>
</dbReference>
<evidence type="ECO:0000313" key="3">
    <source>
        <dbReference type="Proteomes" id="UP000548423"/>
    </source>
</evidence>
<dbReference type="CDD" id="cd00093">
    <property type="entry name" value="HTH_XRE"/>
    <property type="match status" value="1"/>
</dbReference>
<protein>
    <submittedName>
        <fullName evidence="2">Transcriptional regulator</fullName>
    </submittedName>
</protein>
<evidence type="ECO:0000313" key="2">
    <source>
        <dbReference type="EMBL" id="NYE07310.1"/>
    </source>
</evidence>
<reference evidence="3" key="2">
    <citation type="submission" date="2020-08" db="EMBL/GenBank/DDBJ databases">
        <title>The Agave Microbiome: Exploring the role of microbial communities in plant adaptations to desert environments.</title>
        <authorList>
            <person name="Partida-Martinez L.P."/>
        </authorList>
    </citation>
    <scope>NUCLEOTIDE SEQUENCE [LARGE SCALE GENOMIC DNA]</scope>
    <source>
        <strain evidence="3">AT2.8</strain>
    </source>
</reference>
<organism evidence="2 3">
    <name type="scientific">Neobacillus niacini</name>
    <dbReference type="NCBI Taxonomy" id="86668"/>
    <lineage>
        <taxon>Bacteria</taxon>
        <taxon>Bacillati</taxon>
        <taxon>Bacillota</taxon>
        <taxon>Bacilli</taxon>
        <taxon>Bacillales</taxon>
        <taxon>Bacillaceae</taxon>
        <taxon>Neobacillus</taxon>
    </lineage>
</organism>
<gene>
    <name evidence="2" type="ORF">F4694_004095</name>
</gene>
<dbReference type="EMBL" id="JACCBX010000008">
    <property type="protein sequence ID" value="NYE07310.1"/>
    <property type="molecule type" value="Genomic_DNA"/>
</dbReference>
<comment type="caution">
    <text evidence="2">The sequence shown here is derived from an EMBL/GenBank/DDBJ whole genome shotgun (WGS) entry which is preliminary data.</text>
</comment>
<dbReference type="Gene3D" id="1.10.260.40">
    <property type="entry name" value="lambda repressor-like DNA-binding domains"/>
    <property type="match status" value="1"/>
</dbReference>
<feature type="domain" description="HTH cro/C1-type" evidence="1">
    <location>
        <begin position="1"/>
        <end position="46"/>
    </location>
</feature>
<sequence length="55" mass="6499">MNQTEFADFLGLSIYQYNRYEKEARQPTLEIALQISEKVKRPVNDIFYLTEEAPS</sequence>
<reference evidence="3" key="1">
    <citation type="submission" date="2020-07" db="EMBL/GenBank/DDBJ databases">
        <authorList>
            <person name="Partida-Martinez L."/>
            <person name="Huntemann M."/>
            <person name="Clum A."/>
            <person name="Wang J."/>
            <person name="Palaniappan K."/>
            <person name="Ritter S."/>
            <person name="Chen I.-M."/>
            <person name="Stamatis D."/>
            <person name="Reddy T."/>
            <person name="O'Malley R."/>
            <person name="Daum C."/>
            <person name="Shapiro N."/>
            <person name="Ivanova N."/>
            <person name="Kyrpides N."/>
            <person name="Woyke T."/>
        </authorList>
    </citation>
    <scope>NUCLEOTIDE SEQUENCE [LARGE SCALE GENOMIC DNA]</scope>
    <source>
        <strain evidence="3">AT2.8</strain>
    </source>
</reference>
<dbReference type="AlphaFoldDB" id="A0A852TEL5"/>
<dbReference type="GO" id="GO:0003677">
    <property type="term" value="F:DNA binding"/>
    <property type="evidence" value="ECO:0007669"/>
    <property type="project" value="InterPro"/>
</dbReference>
<proteinExistence type="predicted"/>
<dbReference type="Pfam" id="PF01381">
    <property type="entry name" value="HTH_3"/>
    <property type="match status" value="1"/>
</dbReference>
<dbReference type="SUPFAM" id="SSF47413">
    <property type="entry name" value="lambda repressor-like DNA-binding domains"/>
    <property type="match status" value="1"/>
</dbReference>
<dbReference type="PROSITE" id="PS50943">
    <property type="entry name" value="HTH_CROC1"/>
    <property type="match status" value="1"/>
</dbReference>
<accession>A0A852TEL5</accession>